<feature type="transmembrane region" description="Helical" evidence="5">
    <location>
        <begin position="43"/>
        <end position="60"/>
    </location>
</feature>
<dbReference type="GO" id="GO:0016020">
    <property type="term" value="C:membrane"/>
    <property type="evidence" value="ECO:0007669"/>
    <property type="project" value="UniProtKB-SubCell"/>
</dbReference>
<gene>
    <name evidence="7" type="ORF">IAC47_04030</name>
</gene>
<dbReference type="InterPro" id="IPR007016">
    <property type="entry name" value="O-antigen_ligase-rel_domated"/>
</dbReference>
<feature type="transmembrane region" description="Helical" evidence="5">
    <location>
        <begin position="315"/>
        <end position="336"/>
    </location>
</feature>
<accession>A0A9D1RHA0</accession>
<dbReference type="Proteomes" id="UP000824267">
    <property type="component" value="Unassembled WGS sequence"/>
</dbReference>
<dbReference type="GO" id="GO:0016874">
    <property type="term" value="F:ligase activity"/>
    <property type="evidence" value="ECO:0007669"/>
    <property type="project" value="UniProtKB-KW"/>
</dbReference>
<feature type="transmembrane region" description="Helical" evidence="5">
    <location>
        <begin position="117"/>
        <end position="139"/>
    </location>
</feature>
<evidence type="ECO:0000313" key="8">
    <source>
        <dbReference type="Proteomes" id="UP000824267"/>
    </source>
</evidence>
<comment type="subcellular location">
    <subcellularLocation>
        <location evidence="1">Membrane</location>
        <topology evidence="1">Multi-pass membrane protein</topology>
    </subcellularLocation>
</comment>
<feature type="domain" description="O-antigen ligase-related" evidence="6">
    <location>
        <begin position="76"/>
        <end position="331"/>
    </location>
</feature>
<evidence type="ECO:0000259" key="6">
    <source>
        <dbReference type="Pfam" id="PF04932"/>
    </source>
</evidence>
<feature type="transmembrane region" description="Helical" evidence="5">
    <location>
        <begin position="72"/>
        <end position="105"/>
    </location>
</feature>
<evidence type="ECO:0000256" key="5">
    <source>
        <dbReference type="SAM" id="Phobius"/>
    </source>
</evidence>
<dbReference type="InterPro" id="IPR051533">
    <property type="entry name" value="WaaL-like"/>
</dbReference>
<proteinExistence type="predicted"/>
<name>A0A9D1RHA0_9BACT</name>
<evidence type="ECO:0000313" key="7">
    <source>
        <dbReference type="EMBL" id="HIW87425.1"/>
    </source>
</evidence>
<organism evidence="7 8">
    <name type="scientific">Candidatus Onthomorpha intestinigallinarum</name>
    <dbReference type="NCBI Taxonomy" id="2840880"/>
    <lineage>
        <taxon>Bacteria</taxon>
        <taxon>Pseudomonadati</taxon>
        <taxon>Bacteroidota</taxon>
        <taxon>Bacteroidia</taxon>
        <taxon>Bacteroidales</taxon>
        <taxon>Candidatus Onthomorpha</taxon>
    </lineage>
</organism>
<keyword evidence="7" id="KW-0436">Ligase</keyword>
<dbReference type="PANTHER" id="PTHR37422">
    <property type="entry name" value="TEICHURONIC ACID BIOSYNTHESIS PROTEIN TUAE"/>
    <property type="match status" value="1"/>
</dbReference>
<evidence type="ECO:0000256" key="4">
    <source>
        <dbReference type="ARBA" id="ARBA00023136"/>
    </source>
</evidence>
<evidence type="ECO:0000256" key="2">
    <source>
        <dbReference type="ARBA" id="ARBA00022692"/>
    </source>
</evidence>
<sequence length="396" mass="46214">MKQLASLYILTLFVATCIGVYNLLNTENPDYRTIMPYCSHIRFAINLVLAVSFMTIYTYRNHKALKKENIALLIFFILWFCIYLLISASLTGICLILCIIVFFSIRYGLNNLTNRKSLIFFLIPFVLIMPFIHIISVYAKDYFVPKDSVEKEMMIENGHYIYDNVDAEQLNMGLKKYLGKTENDKFESYSYTDIALRYLNSKGLTKDLKGWSQLDSADLTNIKNGIPNYVYAENNPIKERLYKIFFEIEAYRKQGHVKGSSLIQRLDLWYNSIEAIKQNILFGVGTGDATSEIEKQMRENNSQLQGEGLKSHNQYISITLTFGIVGFIIFCIFLFYPLFRLNMNKNPYYSVFFLVFILSMFTEDTFDNQAGIILFCFWNFFFIKTEMEKRSLPIHA</sequence>
<evidence type="ECO:0000256" key="1">
    <source>
        <dbReference type="ARBA" id="ARBA00004141"/>
    </source>
</evidence>
<evidence type="ECO:0000256" key="3">
    <source>
        <dbReference type="ARBA" id="ARBA00022989"/>
    </source>
</evidence>
<reference evidence="7" key="2">
    <citation type="submission" date="2021-04" db="EMBL/GenBank/DDBJ databases">
        <authorList>
            <person name="Gilroy R."/>
        </authorList>
    </citation>
    <scope>NUCLEOTIDE SEQUENCE</scope>
    <source>
        <strain evidence="7">Gambia16-930</strain>
    </source>
</reference>
<keyword evidence="2 5" id="KW-0812">Transmembrane</keyword>
<feature type="transmembrane region" description="Helical" evidence="5">
    <location>
        <begin position="348"/>
        <end position="381"/>
    </location>
</feature>
<keyword evidence="4 5" id="KW-0472">Membrane</keyword>
<protein>
    <submittedName>
        <fullName evidence="7">O-antigen ligase family protein</fullName>
    </submittedName>
</protein>
<dbReference type="AlphaFoldDB" id="A0A9D1RHA0"/>
<keyword evidence="3 5" id="KW-1133">Transmembrane helix</keyword>
<reference evidence="7" key="1">
    <citation type="journal article" date="2021" name="PeerJ">
        <title>Extensive microbial diversity within the chicken gut microbiome revealed by metagenomics and culture.</title>
        <authorList>
            <person name="Gilroy R."/>
            <person name="Ravi A."/>
            <person name="Getino M."/>
            <person name="Pursley I."/>
            <person name="Horton D.L."/>
            <person name="Alikhan N.F."/>
            <person name="Baker D."/>
            <person name="Gharbi K."/>
            <person name="Hall N."/>
            <person name="Watson M."/>
            <person name="Adriaenssens E.M."/>
            <person name="Foster-Nyarko E."/>
            <person name="Jarju S."/>
            <person name="Secka A."/>
            <person name="Antonio M."/>
            <person name="Oren A."/>
            <person name="Chaudhuri R.R."/>
            <person name="La Ragione R."/>
            <person name="Hildebrand F."/>
            <person name="Pallen M.J."/>
        </authorList>
    </citation>
    <scope>NUCLEOTIDE SEQUENCE</scope>
    <source>
        <strain evidence="7">Gambia16-930</strain>
    </source>
</reference>
<dbReference type="PANTHER" id="PTHR37422:SF13">
    <property type="entry name" value="LIPOPOLYSACCHARIDE BIOSYNTHESIS PROTEIN PA4999-RELATED"/>
    <property type="match status" value="1"/>
</dbReference>
<comment type="caution">
    <text evidence="7">The sequence shown here is derived from an EMBL/GenBank/DDBJ whole genome shotgun (WGS) entry which is preliminary data.</text>
</comment>
<dbReference type="EMBL" id="DXGG01000132">
    <property type="protein sequence ID" value="HIW87425.1"/>
    <property type="molecule type" value="Genomic_DNA"/>
</dbReference>
<dbReference type="Pfam" id="PF04932">
    <property type="entry name" value="Wzy_C"/>
    <property type="match status" value="1"/>
</dbReference>